<keyword evidence="2" id="KW-1185">Reference proteome</keyword>
<sequence>MPRAKAQPKSITKIRGQSCSRVQKLRLSNNFNGENMKSDNNLNTYLSNIIAPTKLSSQHVSDCDSPTTKDRDDS</sequence>
<accession>A0ACA9KYG6</accession>
<dbReference type="EMBL" id="CAJVPT010003701">
    <property type="protein sequence ID" value="CAG8498926.1"/>
    <property type="molecule type" value="Genomic_DNA"/>
</dbReference>
<protein>
    <submittedName>
        <fullName evidence="1">4133_t:CDS:1</fullName>
    </submittedName>
</protein>
<comment type="caution">
    <text evidence="1">The sequence shown here is derived from an EMBL/GenBank/DDBJ whole genome shotgun (WGS) entry which is preliminary data.</text>
</comment>
<proteinExistence type="predicted"/>
<evidence type="ECO:0000313" key="2">
    <source>
        <dbReference type="Proteomes" id="UP000789525"/>
    </source>
</evidence>
<gene>
    <name evidence="1" type="ORF">ACOLOM_LOCUS2708</name>
</gene>
<dbReference type="Proteomes" id="UP000789525">
    <property type="component" value="Unassembled WGS sequence"/>
</dbReference>
<evidence type="ECO:0000313" key="1">
    <source>
        <dbReference type="EMBL" id="CAG8498926.1"/>
    </source>
</evidence>
<organism evidence="1 2">
    <name type="scientific">Acaulospora colombiana</name>
    <dbReference type="NCBI Taxonomy" id="27376"/>
    <lineage>
        <taxon>Eukaryota</taxon>
        <taxon>Fungi</taxon>
        <taxon>Fungi incertae sedis</taxon>
        <taxon>Mucoromycota</taxon>
        <taxon>Glomeromycotina</taxon>
        <taxon>Glomeromycetes</taxon>
        <taxon>Diversisporales</taxon>
        <taxon>Acaulosporaceae</taxon>
        <taxon>Acaulospora</taxon>
    </lineage>
</organism>
<reference evidence="1" key="1">
    <citation type="submission" date="2021-06" db="EMBL/GenBank/DDBJ databases">
        <authorList>
            <person name="Kallberg Y."/>
            <person name="Tangrot J."/>
            <person name="Rosling A."/>
        </authorList>
    </citation>
    <scope>NUCLEOTIDE SEQUENCE</scope>
    <source>
        <strain evidence="1">CL356</strain>
    </source>
</reference>
<name>A0ACA9KYG6_9GLOM</name>